<proteinExistence type="predicted"/>
<gene>
    <name evidence="3" type="ORF">BAR1_08055</name>
</gene>
<feature type="signal peptide" evidence="2">
    <location>
        <begin position="1"/>
        <end position="19"/>
    </location>
</feature>
<keyword evidence="1" id="KW-0472">Membrane</keyword>
<sequence length="75" mass="7338">MKKLFLTATAIVASTQAFAGNLVEPMMEPEVVEAATGSSGGAMLVPILLIVLMAAVIASGGGDNAPIPANGIGGL</sequence>
<evidence type="ECO:0000313" key="4">
    <source>
        <dbReference type="Proteomes" id="UP000261704"/>
    </source>
</evidence>
<protein>
    <recommendedName>
        <fullName evidence="5">Ferrochelatase</fullName>
    </recommendedName>
</protein>
<keyword evidence="2" id="KW-0732">Signal</keyword>
<accession>A0A347UGA9</accession>
<keyword evidence="4" id="KW-1185">Reference proteome</keyword>
<name>A0A347UGA9_9RHOB</name>
<dbReference type="RefSeq" id="WP_118942543.1">
    <property type="nucleotide sequence ID" value="NZ_CP032125.1"/>
</dbReference>
<dbReference type="EMBL" id="CP032125">
    <property type="protein sequence ID" value="AXX97887.1"/>
    <property type="molecule type" value="Genomic_DNA"/>
</dbReference>
<evidence type="ECO:0000313" key="3">
    <source>
        <dbReference type="EMBL" id="AXX97887.1"/>
    </source>
</evidence>
<dbReference type="Proteomes" id="UP000261704">
    <property type="component" value="Chromosome"/>
</dbReference>
<evidence type="ECO:0000256" key="1">
    <source>
        <dbReference type="SAM" id="Phobius"/>
    </source>
</evidence>
<keyword evidence="1" id="KW-1133">Transmembrane helix</keyword>
<keyword evidence="1" id="KW-0812">Transmembrane</keyword>
<feature type="transmembrane region" description="Helical" evidence="1">
    <location>
        <begin position="43"/>
        <end position="62"/>
    </location>
</feature>
<evidence type="ECO:0000256" key="2">
    <source>
        <dbReference type="SAM" id="SignalP"/>
    </source>
</evidence>
<reference evidence="3 4" key="1">
    <citation type="submission" date="2018-09" db="EMBL/GenBank/DDBJ databases">
        <title>Profundibacter amoris BAR1 gen. nov., sp. nov., a new member of the Roseobacter clade isolated at Lokis Castle Vent Field on the Arctic Mid-Oceanic Ridge.</title>
        <authorList>
            <person name="Le Moine Bauer S."/>
            <person name="Sjoeberg A.G."/>
            <person name="L'Haridon S."/>
            <person name="Stokke R."/>
            <person name="Roalkvam I."/>
            <person name="Steen I.H."/>
            <person name="Dahle H."/>
        </authorList>
    </citation>
    <scope>NUCLEOTIDE SEQUENCE [LARGE SCALE GENOMIC DNA]</scope>
    <source>
        <strain evidence="3 4">BAR1</strain>
    </source>
</reference>
<organism evidence="3 4">
    <name type="scientific">Profundibacter amoris</name>
    <dbReference type="NCBI Taxonomy" id="2171755"/>
    <lineage>
        <taxon>Bacteria</taxon>
        <taxon>Pseudomonadati</taxon>
        <taxon>Pseudomonadota</taxon>
        <taxon>Alphaproteobacteria</taxon>
        <taxon>Rhodobacterales</taxon>
        <taxon>Paracoccaceae</taxon>
        <taxon>Profundibacter</taxon>
    </lineage>
</organism>
<evidence type="ECO:0008006" key="5">
    <source>
        <dbReference type="Google" id="ProtNLM"/>
    </source>
</evidence>
<dbReference type="AlphaFoldDB" id="A0A347UGA9"/>
<dbReference type="KEGG" id="pamo:BAR1_08055"/>
<feature type="chain" id="PRO_5016633838" description="Ferrochelatase" evidence="2">
    <location>
        <begin position="20"/>
        <end position="75"/>
    </location>
</feature>